<accession>A0A6J4TQQ9</accession>
<name>A0A6J4TQQ9_9BACT</name>
<sequence length="57" mass="6633">MNRLRFIPFGEVHPISRGFYLTASFGNRQIYQQHVPAKIAEPSKLPLKTNQLFLLTF</sequence>
<dbReference type="EMBL" id="CADCVN010001354">
    <property type="protein sequence ID" value="CAA9529555.1"/>
    <property type="molecule type" value="Genomic_DNA"/>
</dbReference>
<proteinExistence type="predicted"/>
<organism evidence="1">
    <name type="scientific">uncultured Segetibacter sp</name>
    <dbReference type="NCBI Taxonomy" id="481133"/>
    <lineage>
        <taxon>Bacteria</taxon>
        <taxon>Pseudomonadati</taxon>
        <taxon>Bacteroidota</taxon>
        <taxon>Chitinophagia</taxon>
        <taxon>Chitinophagales</taxon>
        <taxon>Chitinophagaceae</taxon>
        <taxon>Segetibacter</taxon>
        <taxon>environmental samples</taxon>
    </lineage>
</organism>
<protein>
    <submittedName>
        <fullName evidence="1">Uncharacterized protein</fullName>
    </submittedName>
</protein>
<evidence type="ECO:0000313" key="1">
    <source>
        <dbReference type="EMBL" id="CAA9529555.1"/>
    </source>
</evidence>
<dbReference type="AlphaFoldDB" id="A0A6J4TQQ9"/>
<gene>
    <name evidence="1" type="ORF">AVDCRST_MAG96-3463</name>
</gene>
<reference evidence="1" key="1">
    <citation type="submission" date="2020-02" db="EMBL/GenBank/DDBJ databases">
        <authorList>
            <person name="Meier V. D."/>
        </authorList>
    </citation>
    <scope>NUCLEOTIDE SEQUENCE</scope>
    <source>
        <strain evidence="1">AVDCRST_MAG96</strain>
    </source>
</reference>